<evidence type="ECO:0000256" key="4">
    <source>
        <dbReference type="ARBA" id="ARBA00022561"/>
    </source>
</evidence>
<dbReference type="GO" id="GO:0003723">
    <property type="term" value="F:RNA binding"/>
    <property type="evidence" value="ECO:0007669"/>
    <property type="project" value="UniProtKB-KW"/>
</dbReference>
<dbReference type="EMBL" id="MW291945">
    <property type="protein sequence ID" value="UFE16636.1"/>
    <property type="molecule type" value="Genomic_RNA"/>
</dbReference>
<comment type="subcellular location">
    <subcellularLocation>
        <location evidence="1">Host cytoplasm</location>
    </subcellularLocation>
    <subcellularLocation>
        <location evidence="2">Virion</location>
    </subcellularLocation>
</comment>
<evidence type="ECO:0000256" key="2">
    <source>
        <dbReference type="ARBA" id="ARBA00004328"/>
    </source>
</evidence>
<protein>
    <recommendedName>
        <fullName evidence="3">Nucleoprotein</fullName>
    </recommendedName>
    <alternativeName>
        <fullName evidence="9">Nucleocapsid protein</fullName>
    </alternativeName>
</protein>
<evidence type="ECO:0000256" key="9">
    <source>
        <dbReference type="ARBA" id="ARBA00033344"/>
    </source>
</evidence>
<sequence length="536" mass="58329">MANAGAFLALFSDFPTFRTSFEALSPGDKNQIYLEVQTRLLGAGGDPTKVEPFGVDLIDFLNLNTPLTPSTEPFSAPESFVPIPATEQPLSAEQTPQLPTDQVNPDVGNPTLPSPQSTAASHIPPPPPLPTQTLPFPASQAAATGSLIIPSVSAGTTGALNLQLPHVNPPLQPRGVLPIPSYFPSPPPGFPTSLASISTSSTALSQYSYGQTSNSAGLPTGQMQFFNSPAYNPLYGQSSVSSGSSPAYDLTQRLAQIRLENNPPMAQARFSEDELSELWDKIDNYELTGIDVDAFKIFEYQGFNPSAILGSIKAAAELKKVDEDTMMMDIVYMCAVAAIKGAVNDHNIKRMSPTATARIKFLEERYGVKRGGGRGEPPNVITFSRVAASFPGIIMRLIQQGRIPARDFIGPLKSNTLPAVMRHQAFAAVIPRTLRERAREFLLALSTAFSVDQSYCIRPDKKEKFVVEEVFEKQRNFIQIAANARYPKEAVRITMFKKLQLEHDAVIDCARAVQAKIPDFRILTREEFTQAMAALP</sequence>
<evidence type="ECO:0000256" key="7">
    <source>
        <dbReference type="ARBA" id="ARBA00023086"/>
    </source>
</evidence>
<keyword evidence="7 11" id="KW-0543">Viral nucleoprotein</keyword>
<evidence type="ECO:0000256" key="5">
    <source>
        <dbReference type="ARBA" id="ARBA00022844"/>
    </source>
</evidence>
<dbReference type="GeneID" id="80554469"/>
<feature type="compositionally biased region" description="Polar residues" evidence="10">
    <location>
        <begin position="88"/>
        <end position="103"/>
    </location>
</feature>
<evidence type="ECO:0000256" key="3">
    <source>
        <dbReference type="ARBA" id="ARBA00014389"/>
    </source>
</evidence>
<dbReference type="GO" id="GO:0019013">
    <property type="term" value="C:viral nucleocapsid"/>
    <property type="evidence" value="ECO:0007669"/>
    <property type="project" value="UniProtKB-KW"/>
</dbReference>
<gene>
    <name evidence="11" type="primary">NP</name>
</gene>
<evidence type="ECO:0000313" key="11">
    <source>
        <dbReference type="EMBL" id="UFE16636.1"/>
    </source>
</evidence>
<evidence type="ECO:0000256" key="8">
    <source>
        <dbReference type="ARBA" id="ARBA00023200"/>
    </source>
</evidence>
<keyword evidence="6" id="KW-0694">RNA-binding</keyword>
<evidence type="ECO:0000256" key="1">
    <source>
        <dbReference type="ARBA" id="ARBA00004192"/>
    </source>
</evidence>
<feature type="region of interest" description="Disordered" evidence="10">
    <location>
        <begin position="88"/>
        <end position="132"/>
    </location>
</feature>
<keyword evidence="12" id="KW-1185">Reference proteome</keyword>
<evidence type="ECO:0000313" key="12">
    <source>
        <dbReference type="Proteomes" id="UP001156782"/>
    </source>
</evidence>
<accession>A0A8K1Z7E6</accession>
<evidence type="ECO:0000256" key="6">
    <source>
        <dbReference type="ARBA" id="ARBA00022884"/>
    </source>
</evidence>
<evidence type="ECO:0000256" key="10">
    <source>
        <dbReference type="SAM" id="MobiDB-lite"/>
    </source>
</evidence>
<dbReference type="Pfam" id="PF05733">
    <property type="entry name" value="Tenui_N"/>
    <property type="match status" value="1"/>
</dbReference>
<organism evidence="11 12">
    <name type="scientific">Brassica campestris chinensis coguvirus 1</name>
    <dbReference type="NCBI Taxonomy" id="2894929"/>
    <lineage>
        <taxon>Viruses</taxon>
        <taxon>Riboviria</taxon>
        <taxon>Orthornavirae</taxon>
        <taxon>Negarnaviricota</taxon>
        <taxon>Polyploviricotina</taxon>
        <taxon>Bunyaviricetes</taxon>
        <taxon>Hareavirales</taxon>
        <taxon>Phenuiviridae</taxon>
        <taxon>Coguvirus</taxon>
        <taxon>Coguvirus chinense</taxon>
    </lineage>
</organism>
<dbReference type="RefSeq" id="YP_010840813.1">
    <property type="nucleotide sequence ID" value="NC_079046.1"/>
</dbReference>
<dbReference type="KEGG" id="vg:80554469"/>
<keyword evidence="8" id="KW-1035">Host cytoplasm</keyword>
<proteinExistence type="predicted"/>
<dbReference type="Proteomes" id="UP001156782">
    <property type="component" value="Genome"/>
</dbReference>
<keyword evidence="4" id="KW-0167">Capsid protein</keyword>
<keyword evidence="5" id="KW-0946">Virion</keyword>
<name>A0A8K1Z7E6_9VIRU</name>
<reference evidence="11 12" key="1">
    <citation type="journal article" date="2021" name="Arch. Virol.">
        <title>A novel negative-stranded RNA virus of the order Bunyavirales identified in Brassica campestris L. ssp. chinensis.</title>
        <authorList>
            <person name="Tang L."/>
            <person name="Song L."/>
            <person name="Ye Z."/>
            <person name="Lin C."/>
            <person name="Wang B."/>
            <person name="Lin J."/>
            <person name="Gao C."/>
            <person name="Wang A."/>
        </authorList>
    </citation>
    <scope>NUCLEOTIDE SEQUENCE [LARGE SCALE GENOMIC DNA]</scope>
    <source>
        <strain evidence="11">DC303</strain>
    </source>
</reference>
<dbReference type="GO" id="GO:0030430">
    <property type="term" value="C:host cell cytoplasm"/>
    <property type="evidence" value="ECO:0007669"/>
    <property type="project" value="UniProtKB-SubCell"/>
</dbReference>
<dbReference type="InterPro" id="IPR009522">
    <property type="entry name" value="Capsid_Phlebovir/Tenuivir"/>
</dbReference>